<dbReference type="Gene3D" id="3.40.50.300">
    <property type="entry name" value="P-loop containing nucleotide triphosphate hydrolases"/>
    <property type="match status" value="1"/>
</dbReference>
<dbReference type="Pfam" id="PF01715">
    <property type="entry name" value="IPPT"/>
    <property type="match status" value="1"/>
</dbReference>
<comment type="cofactor">
    <cofactor evidence="1 10">
        <name>Mg(2+)</name>
        <dbReference type="ChEBI" id="CHEBI:18420"/>
    </cofactor>
</comment>
<feature type="binding site" evidence="10">
    <location>
        <begin position="11"/>
        <end position="16"/>
    </location>
    <ligand>
        <name>substrate</name>
    </ligand>
</feature>
<evidence type="ECO:0000256" key="12">
    <source>
        <dbReference type="RuleBase" id="RU003784"/>
    </source>
</evidence>
<dbReference type="NCBIfam" id="TIGR00174">
    <property type="entry name" value="miaA"/>
    <property type="match status" value="1"/>
</dbReference>
<evidence type="ECO:0000256" key="1">
    <source>
        <dbReference type="ARBA" id="ARBA00001946"/>
    </source>
</evidence>
<feature type="site" description="Interaction with substrate tRNA" evidence="10">
    <location>
        <position position="100"/>
    </location>
</feature>
<evidence type="ECO:0000256" key="3">
    <source>
        <dbReference type="ARBA" id="ARBA00005842"/>
    </source>
</evidence>
<dbReference type="GO" id="GO:0006400">
    <property type="term" value="P:tRNA modification"/>
    <property type="evidence" value="ECO:0007669"/>
    <property type="project" value="TreeGrafter"/>
</dbReference>
<keyword evidence="4 10" id="KW-0808">Transferase</keyword>
<keyword evidence="6 10" id="KW-0547">Nucleotide-binding</keyword>
<sequence length="308" mass="35583">MSKIIVIVGPTASGKTDLSIRLAKEFNGEVINADSTQIFQGTDIATNKITTAEMQGIKHHLLSIKAVNETYSVADFQRDARNCIAAIQQQKKTPIVVGGTGLYINALLYQYNFLKFEHIPGFEKQFEQLSNLEVWQKLAALDHQAALKIHPNNRYRTIRALEILQSTGQTKTDIIENNHQYFYESQDLIIIGLAPNREQLYQCINQRVLRLIKQGLFIEITNAYNATDFQLTQALTCIGGKEIIQYLMQKINYETCISLMQKNNRHYARRQFTWFKNQLPDCHWFEFKMENFDNACEDIIKLIKRIIV</sequence>
<dbReference type="PANTHER" id="PTHR11088:SF60">
    <property type="entry name" value="TRNA DIMETHYLALLYLTRANSFERASE"/>
    <property type="match status" value="1"/>
</dbReference>
<dbReference type="PANTHER" id="PTHR11088">
    <property type="entry name" value="TRNA DIMETHYLALLYLTRANSFERASE"/>
    <property type="match status" value="1"/>
</dbReference>
<dbReference type="Proteomes" id="UP000231179">
    <property type="component" value="Chromosome"/>
</dbReference>
<dbReference type="EMBL" id="CP024870">
    <property type="protein sequence ID" value="ATX71084.1"/>
    <property type="molecule type" value="Genomic_DNA"/>
</dbReference>
<evidence type="ECO:0000313" key="14">
    <source>
        <dbReference type="EMBL" id="ATX71084.1"/>
    </source>
</evidence>
<comment type="caution">
    <text evidence="10">Lacks conserved residue(s) required for the propagation of feature annotation.</text>
</comment>
<dbReference type="AlphaFoldDB" id="A0A2K8KN48"/>
<keyword evidence="15" id="KW-1185">Reference proteome</keyword>
<dbReference type="HAMAP" id="MF_00185">
    <property type="entry name" value="IPP_trans"/>
    <property type="match status" value="1"/>
</dbReference>
<dbReference type="EC" id="2.5.1.75" evidence="10"/>
<dbReference type="Gene3D" id="1.10.20.140">
    <property type="match status" value="1"/>
</dbReference>
<evidence type="ECO:0000256" key="9">
    <source>
        <dbReference type="ARBA" id="ARBA00049563"/>
    </source>
</evidence>
<evidence type="ECO:0000313" key="15">
    <source>
        <dbReference type="Proteomes" id="UP000231179"/>
    </source>
</evidence>
<organism evidence="14 15">
    <name type="scientific">Spiroplasma clarkii</name>
    <dbReference type="NCBI Taxonomy" id="2139"/>
    <lineage>
        <taxon>Bacteria</taxon>
        <taxon>Bacillati</taxon>
        <taxon>Mycoplasmatota</taxon>
        <taxon>Mollicutes</taxon>
        <taxon>Entomoplasmatales</taxon>
        <taxon>Spiroplasmataceae</taxon>
        <taxon>Spiroplasma</taxon>
    </lineage>
</organism>
<proteinExistence type="inferred from homology"/>
<evidence type="ECO:0000256" key="8">
    <source>
        <dbReference type="ARBA" id="ARBA00022842"/>
    </source>
</evidence>
<dbReference type="InterPro" id="IPR039657">
    <property type="entry name" value="Dimethylallyltransferase"/>
</dbReference>
<evidence type="ECO:0000256" key="10">
    <source>
        <dbReference type="HAMAP-Rule" id="MF_00185"/>
    </source>
</evidence>
<comment type="similarity">
    <text evidence="3 10 13">Belongs to the IPP transferase family.</text>
</comment>
<evidence type="ECO:0000256" key="11">
    <source>
        <dbReference type="RuleBase" id="RU003783"/>
    </source>
</evidence>
<keyword evidence="5 10" id="KW-0819">tRNA processing</keyword>
<dbReference type="InterPro" id="IPR018022">
    <property type="entry name" value="IPT"/>
</dbReference>
<evidence type="ECO:0000256" key="4">
    <source>
        <dbReference type="ARBA" id="ARBA00022679"/>
    </source>
</evidence>
<keyword evidence="8 10" id="KW-0460">Magnesium</keyword>
<name>A0A2K8KN48_9MOLU</name>
<evidence type="ECO:0000256" key="13">
    <source>
        <dbReference type="RuleBase" id="RU003785"/>
    </source>
</evidence>
<evidence type="ECO:0000256" key="7">
    <source>
        <dbReference type="ARBA" id="ARBA00022840"/>
    </source>
</evidence>
<evidence type="ECO:0000256" key="5">
    <source>
        <dbReference type="ARBA" id="ARBA00022694"/>
    </source>
</evidence>
<comment type="function">
    <text evidence="2 10 12">Catalyzes the transfer of a dimethylallyl group onto the adenine at position 37 in tRNAs that read codons beginning with uridine, leading to the formation of N6-(dimethylallyl)adenosine (i(6)A).</text>
</comment>
<gene>
    <name evidence="10 14" type="primary">miaA</name>
    <name evidence="14" type="ORF">SCLAR_v1c07690</name>
</gene>
<protein>
    <recommendedName>
        <fullName evidence="10">tRNA dimethylallyltransferase</fullName>
        <ecNumber evidence="10">2.5.1.75</ecNumber>
    </recommendedName>
    <alternativeName>
        <fullName evidence="10">Dimethylallyl diphosphate:tRNA dimethylallyltransferase</fullName>
        <shortName evidence="10">DMAPP:tRNA dimethylallyltransferase</shortName>
        <shortName evidence="10">DMATase</shortName>
    </alternativeName>
    <alternativeName>
        <fullName evidence="10">Isopentenyl-diphosphate:tRNA isopentenyltransferase</fullName>
        <shortName evidence="10">IPP transferase</shortName>
        <shortName evidence="10">IPPT</shortName>
        <shortName evidence="10">IPTase</shortName>
    </alternativeName>
</protein>
<dbReference type="GO" id="GO:0005524">
    <property type="term" value="F:ATP binding"/>
    <property type="evidence" value="ECO:0007669"/>
    <property type="project" value="UniProtKB-UniRule"/>
</dbReference>
<comment type="catalytic activity">
    <reaction evidence="9 10 11">
        <text>adenosine(37) in tRNA + dimethylallyl diphosphate = N(6)-dimethylallyladenosine(37) in tRNA + diphosphate</text>
        <dbReference type="Rhea" id="RHEA:26482"/>
        <dbReference type="Rhea" id="RHEA-COMP:10162"/>
        <dbReference type="Rhea" id="RHEA-COMP:10375"/>
        <dbReference type="ChEBI" id="CHEBI:33019"/>
        <dbReference type="ChEBI" id="CHEBI:57623"/>
        <dbReference type="ChEBI" id="CHEBI:74411"/>
        <dbReference type="ChEBI" id="CHEBI:74415"/>
        <dbReference type="EC" id="2.5.1.75"/>
    </reaction>
</comment>
<dbReference type="SUPFAM" id="SSF52540">
    <property type="entry name" value="P-loop containing nucleoside triphosphate hydrolases"/>
    <property type="match status" value="1"/>
</dbReference>
<dbReference type="GO" id="GO:0052381">
    <property type="term" value="F:tRNA dimethylallyltransferase activity"/>
    <property type="evidence" value="ECO:0007669"/>
    <property type="project" value="UniProtKB-UniRule"/>
</dbReference>
<keyword evidence="7 10" id="KW-0067">ATP-binding</keyword>
<reference evidence="14 15" key="1">
    <citation type="submission" date="2017-11" db="EMBL/GenBank/DDBJ databases">
        <title>Complete genome sequence of Spiroplasma clarkii CN-5 (DSM 19994).</title>
        <authorList>
            <person name="Tsai Y.-M."/>
            <person name="Chang A."/>
            <person name="Lo W.-S."/>
            <person name="Kuo C.-H."/>
        </authorList>
    </citation>
    <scope>NUCLEOTIDE SEQUENCE [LARGE SCALE GENOMIC DNA]</scope>
    <source>
        <strain evidence="14 15">CN-5</strain>
    </source>
</reference>
<feature type="region of interest" description="Interaction with substrate tRNA" evidence="10">
    <location>
        <begin position="34"/>
        <end position="37"/>
    </location>
</feature>
<dbReference type="RefSeq" id="WP_100254625.1">
    <property type="nucleotide sequence ID" value="NZ_CP024870.1"/>
</dbReference>
<feature type="binding site" evidence="10">
    <location>
        <begin position="9"/>
        <end position="16"/>
    </location>
    <ligand>
        <name>ATP</name>
        <dbReference type="ChEBI" id="CHEBI:30616"/>
    </ligand>
</feature>
<dbReference type="InterPro" id="IPR027417">
    <property type="entry name" value="P-loop_NTPase"/>
</dbReference>
<accession>A0A2K8KN48</accession>
<comment type="subunit">
    <text evidence="10">Monomer.</text>
</comment>
<evidence type="ECO:0000256" key="2">
    <source>
        <dbReference type="ARBA" id="ARBA00003213"/>
    </source>
</evidence>
<evidence type="ECO:0000256" key="6">
    <source>
        <dbReference type="ARBA" id="ARBA00022741"/>
    </source>
</evidence>